<dbReference type="InterPro" id="IPR050339">
    <property type="entry name" value="CC_SR_Kinase"/>
</dbReference>
<organism evidence="8 9">
    <name type="scientific">Eragrostis curvula</name>
    <name type="common">weeping love grass</name>
    <dbReference type="NCBI Taxonomy" id="38414"/>
    <lineage>
        <taxon>Eukaryota</taxon>
        <taxon>Viridiplantae</taxon>
        <taxon>Streptophyta</taxon>
        <taxon>Embryophyta</taxon>
        <taxon>Tracheophyta</taxon>
        <taxon>Spermatophyta</taxon>
        <taxon>Magnoliopsida</taxon>
        <taxon>Liliopsida</taxon>
        <taxon>Poales</taxon>
        <taxon>Poaceae</taxon>
        <taxon>PACMAD clade</taxon>
        <taxon>Chloridoideae</taxon>
        <taxon>Eragrostideae</taxon>
        <taxon>Eragrostidinae</taxon>
        <taxon>Eragrostis</taxon>
    </lineage>
</organism>
<evidence type="ECO:0000256" key="3">
    <source>
        <dbReference type="ARBA" id="ARBA00022679"/>
    </source>
</evidence>
<keyword evidence="4" id="KW-0547">Nucleotide-binding</keyword>
<dbReference type="OrthoDB" id="696077at2759"/>
<dbReference type="SMART" id="SM00220">
    <property type="entry name" value="S_TKc"/>
    <property type="match status" value="1"/>
</dbReference>
<dbReference type="SUPFAM" id="SSF56112">
    <property type="entry name" value="Protein kinase-like (PK-like)"/>
    <property type="match status" value="1"/>
</dbReference>
<keyword evidence="6" id="KW-0067">ATP-binding</keyword>
<name>A0A5J9UYC2_9POAL</name>
<comment type="caution">
    <text evidence="8">The sequence shown here is derived from an EMBL/GenBank/DDBJ whole genome shotgun (WGS) entry which is preliminary data.</text>
</comment>
<evidence type="ECO:0000256" key="1">
    <source>
        <dbReference type="ARBA" id="ARBA00012513"/>
    </source>
</evidence>
<evidence type="ECO:0000313" key="8">
    <source>
        <dbReference type="EMBL" id="TVU28294.1"/>
    </source>
</evidence>
<dbReference type="AlphaFoldDB" id="A0A5J9UYC2"/>
<reference evidence="8 9" key="1">
    <citation type="journal article" date="2019" name="Sci. Rep.">
        <title>A high-quality genome of Eragrostis curvula grass provides insights into Poaceae evolution and supports new strategies to enhance forage quality.</title>
        <authorList>
            <person name="Carballo J."/>
            <person name="Santos B.A.C.M."/>
            <person name="Zappacosta D."/>
            <person name="Garbus I."/>
            <person name="Selva J.P."/>
            <person name="Gallo C.A."/>
            <person name="Diaz A."/>
            <person name="Albertini E."/>
            <person name="Caccamo M."/>
            <person name="Echenique V."/>
        </authorList>
    </citation>
    <scope>NUCLEOTIDE SEQUENCE [LARGE SCALE GENOMIC DNA]</scope>
    <source>
        <strain evidence="9">cv. Victoria</strain>
        <tissue evidence="8">Leaf</tissue>
    </source>
</reference>
<evidence type="ECO:0000256" key="5">
    <source>
        <dbReference type="ARBA" id="ARBA00022777"/>
    </source>
</evidence>
<dbReference type="EMBL" id="RWGY01000011">
    <property type="protein sequence ID" value="TVU28294.1"/>
    <property type="molecule type" value="Genomic_DNA"/>
</dbReference>
<dbReference type="Gramene" id="TVU28294">
    <property type="protein sequence ID" value="TVU28294"/>
    <property type="gene ID" value="EJB05_19805"/>
</dbReference>
<keyword evidence="3" id="KW-0808">Transferase</keyword>
<dbReference type="GO" id="GO:0005634">
    <property type="term" value="C:nucleus"/>
    <property type="evidence" value="ECO:0007669"/>
    <property type="project" value="TreeGrafter"/>
</dbReference>
<proteinExistence type="predicted"/>
<dbReference type="EC" id="2.7.11.1" evidence="1"/>
<feature type="non-terminal residue" evidence="8">
    <location>
        <position position="1"/>
    </location>
</feature>
<keyword evidence="2" id="KW-0723">Serine/threonine-protein kinase</keyword>
<dbReference type="InterPro" id="IPR000719">
    <property type="entry name" value="Prot_kinase_dom"/>
</dbReference>
<keyword evidence="9" id="KW-1185">Reference proteome</keyword>
<dbReference type="Proteomes" id="UP000324897">
    <property type="component" value="Chromosome 1"/>
</dbReference>
<evidence type="ECO:0000256" key="2">
    <source>
        <dbReference type="ARBA" id="ARBA00022527"/>
    </source>
</evidence>
<protein>
    <recommendedName>
        <fullName evidence="1">non-specific serine/threonine protein kinase</fullName>
        <ecNumber evidence="1">2.7.11.1</ecNumber>
    </recommendedName>
</protein>
<dbReference type="GO" id="GO:0004694">
    <property type="term" value="F:eukaryotic translation initiation factor 2alpha kinase activity"/>
    <property type="evidence" value="ECO:0007669"/>
    <property type="project" value="TreeGrafter"/>
</dbReference>
<dbReference type="PANTHER" id="PTHR11042">
    <property type="entry name" value="EUKARYOTIC TRANSLATION INITIATION FACTOR 2-ALPHA KINASE EIF2-ALPHA KINASE -RELATED"/>
    <property type="match status" value="1"/>
</dbReference>
<dbReference type="PANTHER" id="PTHR11042:SF160">
    <property type="entry name" value="EUKARYOTIC TRANSLATION INITIATION FACTOR 2-ALPHA KINASE 1"/>
    <property type="match status" value="1"/>
</dbReference>
<dbReference type="InterPro" id="IPR011009">
    <property type="entry name" value="Kinase-like_dom_sf"/>
</dbReference>
<keyword evidence="5" id="KW-0418">Kinase</keyword>
<dbReference type="Gene3D" id="1.10.510.10">
    <property type="entry name" value="Transferase(Phosphotransferase) domain 1"/>
    <property type="match status" value="1"/>
</dbReference>
<evidence type="ECO:0000256" key="4">
    <source>
        <dbReference type="ARBA" id="ARBA00022741"/>
    </source>
</evidence>
<evidence type="ECO:0000259" key="7">
    <source>
        <dbReference type="SMART" id="SM00220"/>
    </source>
</evidence>
<gene>
    <name evidence="8" type="ORF">EJB05_19805</name>
</gene>
<evidence type="ECO:0000256" key="6">
    <source>
        <dbReference type="ARBA" id="ARBA00022840"/>
    </source>
</evidence>
<feature type="domain" description="Protein kinase" evidence="7">
    <location>
        <begin position="187"/>
        <end position="379"/>
    </location>
</feature>
<accession>A0A5J9UYC2</accession>
<dbReference type="GO" id="GO:0005524">
    <property type="term" value="F:ATP binding"/>
    <property type="evidence" value="ECO:0007669"/>
    <property type="project" value="UniProtKB-KW"/>
</dbReference>
<sequence>MLRRSISAFSGHVAPSQRRGYLTVVVQSGALKAECRLSVAWKTAASSTPSIVQVVPSRRGEADASHVTVNSVGAGGVLASAELVPAALFQSKQAPRRGREKIMLDLMIWPDQSRACVTILKRNEKFSWAWQSSWSFNMQQIRNRSNSNDDNALVKVFSSQNEPHLHYKGYIGKELDAEFKVSMKTHFKVQGTLGLVCAIKRYSSRKLVADEPREPLAMKMVSHPNLKKFYFSWKEEEQGVNFKKPSAIYLAQELSKCTVDDYLDAKSERSMEEKGAFTGSPSCKGGTKFMGTFYYASPEMLALQNHNEKTDVFSLGVVYFELSGGRATESERCRRLEKLRGLLKSRKWNKSPLQAFRNSGISKGWRGDAVSFAFAAHYVLSYRAE</sequence>
<dbReference type="GO" id="GO:0005737">
    <property type="term" value="C:cytoplasm"/>
    <property type="evidence" value="ECO:0007669"/>
    <property type="project" value="TreeGrafter"/>
</dbReference>
<evidence type="ECO:0000313" key="9">
    <source>
        <dbReference type="Proteomes" id="UP000324897"/>
    </source>
</evidence>